<protein>
    <submittedName>
        <fullName evidence="1">Uncharacterized protein</fullName>
    </submittedName>
</protein>
<dbReference type="EMBL" id="CP063361">
    <property type="protein sequence ID" value="UOD30904.1"/>
    <property type="molecule type" value="Genomic_DNA"/>
</dbReference>
<name>A0ABY4A7Y6_9BURK</name>
<accession>A0ABY4A7Y6</accession>
<evidence type="ECO:0000313" key="2">
    <source>
        <dbReference type="Proteomes" id="UP000831532"/>
    </source>
</evidence>
<gene>
    <name evidence="1" type="ORF">INH39_03985</name>
</gene>
<sequence length="254" mass="28992">MSKFFLAPDVQIELIPCAAPFGDAKLTVASNGSLAATGRILTQANGTIATLVSETIGSEHWFTEESEFFRFDQSRQLHSAILVVPDENAQFDGLIPRPEEGYFSLRLSPDVEFFTVPVRSYRSFDPVRRELHCFTKNDTAKTVVRITQDLSLIFNMQNVLSGWVLSSPLESIAESFQGEKDPEPVDDHTYRVYADFFEIFSDNESLAFDYENELMVEKLLEVIDSRRIFEVKGQLRRRLLEGSLGDLRSRYLER</sequence>
<dbReference type="RefSeq" id="WP_243492112.1">
    <property type="nucleotide sequence ID" value="NZ_CP063361.1"/>
</dbReference>
<organism evidence="1 2">
    <name type="scientific">Massilia violaceinigra</name>
    <dbReference type="NCBI Taxonomy" id="2045208"/>
    <lineage>
        <taxon>Bacteria</taxon>
        <taxon>Pseudomonadati</taxon>
        <taxon>Pseudomonadota</taxon>
        <taxon>Betaproteobacteria</taxon>
        <taxon>Burkholderiales</taxon>
        <taxon>Oxalobacteraceae</taxon>
        <taxon>Telluria group</taxon>
        <taxon>Massilia</taxon>
    </lineage>
</organism>
<keyword evidence="2" id="KW-1185">Reference proteome</keyword>
<proteinExistence type="predicted"/>
<evidence type="ECO:0000313" key="1">
    <source>
        <dbReference type="EMBL" id="UOD30904.1"/>
    </source>
</evidence>
<reference evidence="1 2" key="1">
    <citation type="submission" date="2020-10" db="EMBL/GenBank/DDBJ databases">
        <title>Genome analysis of Massilia species.</title>
        <authorList>
            <person name="Jung D.-H."/>
        </authorList>
    </citation>
    <scope>NUCLEOTIDE SEQUENCE [LARGE SCALE GENOMIC DNA]</scope>
    <source>
        <strain evidence="2">sipir</strain>
    </source>
</reference>
<dbReference type="Proteomes" id="UP000831532">
    <property type="component" value="Chromosome"/>
</dbReference>